<dbReference type="SUPFAM" id="SSF55781">
    <property type="entry name" value="GAF domain-like"/>
    <property type="match status" value="1"/>
</dbReference>
<dbReference type="SUPFAM" id="SSF52540">
    <property type="entry name" value="P-loop containing nucleoside triphosphate hydrolases"/>
    <property type="match status" value="1"/>
</dbReference>
<evidence type="ECO:0000256" key="1">
    <source>
        <dbReference type="ARBA" id="ARBA00006611"/>
    </source>
</evidence>
<sequence length="750" mass="81346">MLRFSDFSHLPEIDDLVRRLVAETAGLVVVAGLDSRPGGDSPGDTTDPFHFLPSGRSTIFRVLVSEALDAQPRARCLVVAADRGAINVARRFRNRIELIEVKPSFGYAEAIAAALAKRPDLLVVDRLAADNLPPLLAAARAGVRVLSQLDTLYCAQAVARHLGDLGAAADDLSGLHWVLGLQRLPTLCPTCKRPADVTADQLAQLEALGRRYPSLSAHQAPAEGGVFYAPVGCAECHFTGRRGDVAAFDFFDATDSAADLWTRPSAMPMEAYVWLLAQRGQLALSDALDFAAHQVRRSNNLLLHSERLLTERSAALERKTVELDSANRLLKQRTRELVSLEGIGQSLITWSDLRELGDRVLKSAMELSKADRGVLYYVRSSDWGQILAARGWVGAHEGVGLARGLIYEHLSDREPMVYRDNPPGLQPPADSPPLRAGQAIPLAAHGIPAGLMLIQSTRKNGFSPGEVALLQTLAGYAAIAMQRAGLIEQLQGKIEALEAAQVEIAQKERLERELELARQVQLSMIPRTFPDVGGVTFAAAYAPARQVGGDFYDVIRLDDERVALVIADVADKGMPAALYMALARSLILAEARRAAAPAEVLGNVNRLLLEVGQENMFVTVFYGVLDRGRGHLTYARAGHDHPFLLRDGGIAPLQGRGMALGLFAAPLFHVSEETMALRPGDRLVLYTDGLTDVVGPDGEMLGRERLMARLPAYAGHAPAMMCRALFDDLAAYRRDEGQFDDMAVLVVEMG</sequence>
<protein>
    <submittedName>
        <fullName evidence="5">Phosphoserine phosphatase</fullName>
        <ecNumber evidence="5">3.1.3.3</ecNumber>
    </submittedName>
</protein>
<evidence type="ECO:0000259" key="4">
    <source>
        <dbReference type="PROSITE" id="PS51746"/>
    </source>
</evidence>
<dbReference type="SMART" id="SM00065">
    <property type="entry name" value="GAF"/>
    <property type="match status" value="1"/>
</dbReference>
<dbReference type="OrthoDB" id="311592at2"/>
<dbReference type="Gene3D" id="3.40.50.300">
    <property type="entry name" value="P-loop containing nucleotide triphosphate hydrolases"/>
    <property type="match status" value="1"/>
</dbReference>
<proteinExistence type="inferred from homology"/>
<dbReference type="InterPro" id="IPR001482">
    <property type="entry name" value="T2SS/T4SS_dom"/>
</dbReference>
<evidence type="ECO:0000256" key="3">
    <source>
        <dbReference type="SAM" id="Coils"/>
    </source>
</evidence>
<dbReference type="Pfam" id="PF13185">
    <property type="entry name" value="GAF_2"/>
    <property type="match status" value="1"/>
</dbReference>
<keyword evidence="2 5" id="KW-0378">Hydrolase</keyword>
<dbReference type="SMART" id="SM00331">
    <property type="entry name" value="PP2C_SIG"/>
    <property type="match status" value="1"/>
</dbReference>
<dbReference type="SUPFAM" id="SSF81606">
    <property type="entry name" value="PP2C-like"/>
    <property type="match status" value="1"/>
</dbReference>
<keyword evidence="3" id="KW-0175">Coiled coil</keyword>
<feature type="domain" description="PPM-type phosphatase" evidence="4">
    <location>
        <begin position="534"/>
        <end position="749"/>
    </location>
</feature>
<dbReference type="PROSITE" id="PS51746">
    <property type="entry name" value="PPM_2"/>
    <property type="match status" value="1"/>
</dbReference>
<dbReference type="Proteomes" id="UP000215027">
    <property type="component" value="Chromosome II"/>
</dbReference>
<dbReference type="EC" id="3.1.3.3" evidence="5"/>
<dbReference type="EMBL" id="LN890656">
    <property type="protein sequence ID" value="CUS06012.1"/>
    <property type="molecule type" value="Genomic_DNA"/>
</dbReference>
<comment type="similarity">
    <text evidence="1">Belongs to the GSP E family.</text>
</comment>
<dbReference type="Pfam" id="PF00437">
    <property type="entry name" value="T2SSE"/>
    <property type="match status" value="1"/>
</dbReference>
<gene>
    <name evidence="5" type="ORF">CFX0092_B0478</name>
</gene>
<dbReference type="Gene3D" id="3.30.450.40">
    <property type="match status" value="1"/>
</dbReference>
<dbReference type="InterPro" id="IPR036457">
    <property type="entry name" value="PPM-type-like_dom_sf"/>
</dbReference>
<dbReference type="InterPro" id="IPR003018">
    <property type="entry name" value="GAF"/>
</dbReference>
<feature type="coiled-coil region" evidence="3">
    <location>
        <begin position="487"/>
        <end position="520"/>
    </location>
</feature>
<dbReference type="InterPro" id="IPR052016">
    <property type="entry name" value="Bact_Sigma-Reg"/>
</dbReference>
<reference evidence="5" key="1">
    <citation type="submission" date="2016-01" db="EMBL/GenBank/DDBJ databases">
        <authorList>
            <person name="Mcilroy J.S."/>
            <person name="Karst M S."/>
            <person name="Albertsen M."/>
        </authorList>
    </citation>
    <scope>NUCLEOTIDE SEQUENCE</scope>
    <source>
        <strain evidence="5">Cfx-K</strain>
    </source>
</reference>
<evidence type="ECO:0000313" key="6">
    <source>
        <dbReference type="Proteomes" id="UP000215027"/>
    </source>
</evidence>
<keyword evidence="6" id="KW-1185">Reference proteome</keyword>
<dbReference type="KEGG" id="pbf:CFX0092_B0478"/>
<dbReference type="InterPro" id="IPR001932">
    <property type="entry name" value="PPM-type_phosphatase-like_dom"/>
</dbReference>
<dbReference type="GO" id="GO:0016791">
    <property type="term" value="F:phosphatase activity"/>
    <property type="evidence" value="ECO:0007669"/>
    <property type="project" value="TreeGrafter"/>
</dbReference>
<evidence type="ECO:0000256" key="2">
    <source>
        <dbReference type="ARBA" id="ARBA00022801"/>
    </source>
</evidence>
<dbReference type="Pfam" id="PF07228">
    <property type="entry name" value="SpoIIE"/>
    <property type="match status" value="1"/>
</dbReference>
<dbReference type="RefSeq" id="WP_095045346.1">
    <property type="nucleotide sequence ID" value="NZ_LN890656.1"/>
</dbReference>
<dbReference type="Gene3D" id="3.60.40.10">
    <property type="entry name" value="PPM-type phosphatase domain"/>
    <property type="match status" value="1"/>
</dbReference>
<dbReference type="PANTHER" id="PTHR43156:SF2">
    <property type="entry name" value="STAGE II SPORULATION PROTEIN E"/>
    <property type="match status" value="1"/>
</dbReference>
<name>A0A160T7P2_9CHLR</name>
<dbReference type="InterPro" id="IPR029016">
    <property type="entry name" value="GAF-like_dom_sf"/>
</dbReference>
<accession>A0A160T7P2</accession>
<dbReference type="PANTHER" id="PTHR43156">
    <property type="entry name" value="STAGE II SPORULATION PROTEIN E-RELATED"/>
    <property type="match status" value="1"/>
</dbReference>
<evidence type="ECO:0000313" key="5">
    <source>
        <dbReference type="EMBL" id="CUS06012.1"/>
    </source>
</evidence>
<organism evidence="5 6">
    <name type="scientific">Candidatus Promineifilum breve</name>
    <dbReference type="NCBI Taxonomy" id="1806508"/>
    <lineage>
        <taxon>Bacteria</taxon>
        <taxon>Bacillati</taxon>
        <taxon>Chloroflexota</taxon>
        <taxon>Ardenticatenia</taxon>
        <taxon>Candidatus Promineifilales</taxon>
        <taxon>Candidatus Promineifilaceae</taxon>
        <taxon>Candidatus Promineifilum</taxon>
    </lineage>
</organism>
<dbReference type="InterPro" id="IPR027417">
    <property type="entry name" value="P-loop_NTPase"/>
</dbReference>
<dbReference type="AlphaFoldDB" id="A0A160T7P2"/>